<dbReference type="RefSeq" id="WP_147801014.1">
    <property type="nucleotide sequence ID" value="NZ_VPFL01000029.1"/>
</dbReference>
<gene>
    <name evidence="3" type="ORF">FR698_15035</name>
</gene>
<evidence type="ECO:0000313" key="3">
    <source>
        <dbReference type="EMBL" id="TXF10469.1"/>
    </source>
</evidence>
<name>A0A5C7EGP1_9PROT</name>
<feature type="chain" id="PRO_5022748246" evidence="2">
    <location>
        <begin position="24"/>
        <end position="82"/>
    </location>
</feature>
<keyword evidence="2" id="KW-0732">Signal</keyword>
<dbReference type="AlphaFoldDB" id="A0A5C7EGP1"/>
<feature type="region of interest" description="Disordered" evidence="1">
    <location>
        <begin position="24"/>
        <end position="82"/>
    </location>
</feature>
<keyword evidence="4" id="KW-1185">Reference proteome</keyword>
<protein>
    <submittedName>
        <fullName evidence="3">Uncharacterized protein</fullName>
    </submittedName>
</protein>
<comment type="caution">
    <text evidence="3">The sequence shown here is derived from an EMBL/GenBank/DDBJ whole genome shotgun (WGS) entry which is preliminary data.</text>
</comment>
<sequence length="82" mass="8613">MKRVTRMVLGLVLGAAVAAPVFAQGRHDERPHAEKKQEQAVETAGAPAKPGRHDEGPHGAPKATKKAAEKAKAPEESGRDGK</sequence>
<evidence type="ECO:0000313" key="4">
    <source>
        <dbReference type="Proteomes" id="UP000321201"/>
    </source>
</evidence>
<accession>A0A5C7EGP1</accession>
<reference evidence="3 4" key="1">
    <citation type="submission" date="2019-08" db="EMBL/GenBank/DDBJ databases">
        <title>Pelomicrobium methylotrophicum gen. nov., sp. nov. a moderately thermophilic, facultatively anaerobic, lithoautotrophic and methylotrophic bacterium isolated from a terrestrial mud volcano.</title>
        <authorList>
            <person name="Slobodkina G.B."/>
            <person name="Merkel A.Y."/>
            <person name="Slobodkin A.I."/>
        </authorList>
    </citation>
    <scope>NUCLEOTIDE SEQUENCE [LARGE SCALE GENOMIC DNA]</scope>
    <source>
        <strain evidence="3 4">SM250</strain>
    </source>
</reference>
<feature type="compositionally biased region" description="Basic and acidic residues" evidence="1">
    <location>
        <begin position="25"/>
        <end position="39"/>
    </location>
</feature>
<proteinExistence type="predicted"/>
<organism evidence="3 4">
    <name type="scientific">Pelomicrobium methylotrophicum</name>
    <dbReference type="NCBI Taxonomy" id="2602750"/>
    <lineage>
        <taxon>Bacteria</taxon>
        <taxon>Pseudomonadati</taxon>
        <taxon>Pseudomonadota</taxon>
        <taxon>Hydrogenophilia</taxon>
        <taxon>Hydrogenophilia incertae sedis</taxon>
        <taxon>Pelomicrobium</taxon>
    </lineage>
</organism>
<dbReference type="EMBL" id="VPFL01000029">
    <property type="protein sequence ID" value="TXF10469.1"/>
    <property type="molecule type" value="Genomic_DNA"/>
</dbReference>
<dbReference type="Proteomes" id="UP000321201">
    <property type="component" value="Unassembled WGS sequence"/>
</dbReference>
<evidence type="ECO:0000256" key="1">
    <source>
        <dbReference type="SAM" id="MobiDB-lite"/>
    </source>
</evidence>
<dbReference type="InParanoid" id="A0A5C7EGP1"/>
<feature type="signal peptide" evidence="2">
    <location>
        <begin position="1"/>
        <end position="23"/>
    </location>
</feature>
<evidence type="ECO:0000256" key="2">
    <source>
        <dbReference type="SAM" id="SignalP"/>
    </source>
</evidence>
<feature type="compositionally biased region" description="Basic and acidic residues" evidence="1">
    <location>
        <begin position="66"/>
        <end position="82"/>
    </location>
</feature>